<dbReference type="AlphaFoldDB" id="A0A932A9G3"/>
<dbReference type="InterPro" id="IPR008023">
    <property type="entry name" value="DUF748"/>
</dbReference>
<keyword evidence="1" id="KW-0472">Membrane</keyword>
<comment type="caution">
    <text evidence="2">The sequence shown here is derived from an EMBL/GenBank/DDBJ whole genome shotgun (WGS) entry which is preliminary data.</text>
</comment>
<keyword evidence="1" id="KW-0812">Transmembrane</keyword>
<dbReference type="InterPro" id="IPR052894">
    <property type="entry name" value="AsmA-related"/>
</dbReference>
<dbReference type="GO" id="GO:0090313">
    <property type="term" value="P:regulation of protein targeting to membrane"/>
    <property type="evidence" value="ECO:0007669"/>
    <property type="project" value="TreeGrafter"/>
</dbReference>
<dbReference type="Proteomes" id="UP000779809">
    <property type="component" value="Unassembled WGS sequence"/>
</dbReference>
<sequence>MNLPQNRKLIISGAVVLVVIVLFAVVPLFVNVDRFRPEVEAQLKRALGRDVKIGRLSLSAFAGHVTAENLSISDDPAYSKEPFVTAKSVAVEASILSLLTGGGLQVSSITLVEPQVTLIHNPAGKWNFSSLGATGGAAAKRPSAAPNVSVGELKIKNGTIHVVRAGSRRRVGTYTGVNLTAKNVSLTSKMSFTVEAKTPGNGELHVEGAAGPLDRADAAKTPLNASVELKHVDLAATGFIDPSSGLAGVVDYTGSVKSDGEKAASEGKANVSKLRVVRGGQPAKAPVGLEYATEVDLERQTGEITKGLIHTGKSVTRLGGTYDLKPDTPAVRMKLTGQNLPVSDIEGLLPAVGVVLPPGSSLQGGVANANLDLDGPVDRLVTTGTVNVNNTRLANFNLGSAIKSMVSAQTGNNTDIQLMACKLRVAPDGVRTDDMNLIMPTLGTATGAGTIAANNALNYKLNVKLAPNSPLAALAQLGSLGRGGTLPLTVTGTTAHPVIIPDIGGLLKNPLGIGQQGQQGQSGIGDAIGGLFGKKKK</sequence>
<reference evidence="2" key="1">
    <citation type="submission" date="2020-07" db="EMBL/GenBank/DDBJ databases">
        <title>Huge and variable diversity of episymbiotic CPR bacteria and DPANN archaea in groundwater ecosystems.</title>
        <authorList>
            <person name="He C.Y."/>
            <person name="Keren R."/>
            <person name="Whittaker M."/>
            <person name="Farag I.F."/>
            <person name="Doudna J."/>
            <person name="Cate J.H.D."/>
            <person name="Banfield J.F."/>
        </authorList>
    </citation>
    <scope>NUCLEOTIDE SEQUENCE</scope>
    <source>
        <strain evidence="2">NC_groundwater_580_Pr5_B-0.1um_64_19</strain>
    </source>
</reference>
<proteinExistence type="predicted"/>
<dbReference type="PANTHER" id="PTHR30441:SF4">
    <property type="entry name" value="PROTEIN ASMA"/>
    <property type="match status" value="1"/>
</dbReference>
<evidence type="ECO:0000313" key="3">
    <source>
        <dbReference type="Proteomes" id="UP000779809"/>
    </source>
</evidence>
<organism evidence="2 3">
    <name type="scientific">Candidatus Korobacter versatilis</name>
    <dbReference type="NCBI Taxonomy" id="658062"/>
    <lineage>
        <taxon>Bacteria</taxon>
        <taxon>Pseudomonadati</taxon>
        <taxon>Acidobacteriota</taxon>
        <taxon>Terriglobia</taxon>
        <taxon>Terriglobales</taxon>
        <taxon>Candidatus Korobacteraceae</taxon>
        <taxon>Candidatus Korobacter</taxon>
    </lineage>
</organism>
<accession>A0A932A9G3</accession>
<dbReference type="GO" id="GO:0005886">
    <property type="term" value="C:plasma membrane"/>
    <property type="evidence" value="ECO:0007669"/>
    <property type="project" value="TreeGrafter"/>
</dbReference>
<evidence type="ECO:0000256" key="1">
    <source>
        <dbReference type="SAM" id="Phobius"/>
    </source>
</evidence>
<dbReference type="Pfam" id="PF05359">
    <property type="entry name" value="DUF748"/>
    <property type="match status" value="1"/>
</dbReference>
<keyword evidence="1" id="KW-1133">Transmembrane helix</keyword>
<feature type="transmembrane region" description="Helical" evidence="1">
    <location>
        <begin position="9"/>
        <end position="30"/>
    </location>
</feature>
<dbReference type="PANTHER" id="PTHR30441">
    <property type="entry name" value="DUF748 DOMAIN-CONTAINING PROTEIN"/>
    <property type="match status" value="1"/>
</dbReference>
<protein>
    <submittedName>
        <fullName evidence="2">AsmA family protein</fullName>
    </submittedName>
</protein>
<gene>
    <name evidence="2" type="ORF">HYX28_09540</name>
</gene>
<name>A0A932A9G3_9BACT</name>
<dbReference type="EMBL" id="JACPNR010000011">
    <property type="protein sequence ID" value="MBI2679011.1"/>
    <property type="molecule type" value="Genomic_DNA"/>
</dbReference>
<evidence type="ECO:0000313" key="2">
    <source>
        <dbReference type="EMBL" id="MBI2679011.1"/>
    </source>
</evidence>